<dbReference type="InterPro" id="IPR037055">
    <property type="entry name" value="MHC_I-like_Ag-recog_sf"/>
</dbReference>
<reference evidence="6" key="1">
    <citation type="submission" date="2025-08" db="UniProtKB">
        <authorList>
            <consortium name="Ensembl"/>
        </authorList>
    </citation>
    <scope>IDENTIFICATION</scope>
</reference>
<comment type="similarity">
    <text evidence="2">Belongs to the MHC class I family.</text>
</comment>
<keyword evidence="3" id="KW-0472">Membrane</keyword>
<evidence type="ECO:0000256" key="3">
    <source>
        <dbReference type="SAM" id="Phobius"/>
    </source>
</evidence>
<dbReference type="InterPro" id="IPR036179">
    <property type="entry name" value="Ig-like_dom_sf"/>
</dbReference>
<dbReference type="Ensembl" id="ENSHCOT00000025077.1">
    <property type="protein sequence ID" value="ENSHCOP00000016851.1"/>
    <property type="gene ID" value="ENSHCOG00000020647.1"/>
</dbReference>
<feature type="domain" description="Ig-like" evidence="5">
    <location>
        <begin position="186"/>
        <end position="294"/>
    </location>
</feature>
<dbReference type="Gene3D" id="3.30.500.10">
    <property type="entry name" value="MHC class I-like antigen recognition-like"/>
    <property type="match status" value="1"/>
</dbReference>
<dbReference type="GeneID" id="109514586"/>
<evidence type="ECO:0000256" key="4">
    <source>
        <dbReference type="SAM" id="SignalP"/>
    </source>
</evidence>
<keyword evidence="7" id="KW-1185">Reference proteome</keyword>
<evidence type="ECO:0000313" key="6">
    <source>
        <dbReference type="Ensembl" id="ENSHCOP00000016851.1"/>
    </source>
</evidence>
<dbReference type="PRINTS" id="PR01638">
    <property type="entry name" value="MHCCLASSI"/>
</dbReference>
<feature type="transmembrane region" description="Helical" evidence="3">
    <location>
        <begin position="310"/>
        <end position="335"/>
    </location>
</feature>
<protein>
    <submittedName>
        <fullName evidence="6">Major histocompatibility complex class I-related gene protein-like</fullName>
    </submittedName>
</protein>
<accession>A0A3Q2YFR2</accession>
<dbReference type="PANTHER" id="PTHR16675">
    <property type="entry name" value="MHC CLASS I-RELATED"/>
    <property type="match status" value="1"/>
</dbReference>
<sequence length="357" mass="40717">MNKILTLLLNLELWILQDTFAARHSLKYFIIATSGVKNFPEFVGAAEVDDVRLGYWDSDIQSPELKQEWMRQLVRDIPEQLDWYKRKCSGNQLVFRKHLEALSQRLNQSGGSHVLQRLNGCDLDEESGEVVGYNQYGYDGEDFIALDLQTLMWTAPSSQAFTTKLIWDNDIDRLQYNKRYYIKKCPEWLKMYVNYGRSVLQRKELPSMALLQKTPTSLVCCQATGFYPKLAMLFWRRDGQELYEHVEHGEILPNHDGTFQMSVTLNVSESPLAQWAEYECVFQLSGVEEQLVIKLDKDAIQTNWIPPSNFPAGAVIGGAVGVLLVLVAAVAAGCYTRRRNGEFRAVNTGVELALPEC</sequence>
<feature type="signal peptide" evidence="4">
    <location>
        <begin position="1"/>
        <end position="21"/>
    </location>
</feature>
<keyword evidence="3" id="KW-0812">Transmembrane</keyword>
<dbReference type="InterPro" id="IPR011161">
    <property type="entry name" value="MHC_I-like_Ag-recog"/>
</dbReference>
<evidence type="ECO:0000256" key="2">
    <source>
        <dbReference type="RuleBase" id="RU004439"/>
    </source>
</evidence>
<dbReference type="SUPFAM" id="SSF48726">
    <property type="entry name" value="Immunoglobulin"/>
    <property type="match status" value="1"/>
</dbReference>
<dbReference type="Pfam" id="PF00129">
    <property type="entry name" value="MHC_I"/>
    <property type="match status" value="1"/>
</dbReference>
<keyword evidence="4" id="KW-0732">Signal</keyword>
<name>A0A3Q2YFR2_HIPCM</name>
<feature type="chain" id="PRO_5018772148" evidence="4">
    <location>
        <begin position="22"/>
        <end position="357"/>
    </location>
</feature>
<dbReference type="OMA" id="FPWFIVG"/>
<reference evidence="6" key="2">
    <citation type="submission" date="2025-09" db="UniProtKB">
        <authorList>
            <consortium name="Ensembl"/>
        </authorList>
    </citation>
    <scope>IDENTIFICATION</scope>
</reference>
<dbReference type="Pfam" id="PF07654">
    <property type="entry name" value="C1-set"/>
    <property type="match status" value="1"/>
</dbReference>
<proteinExistence type="inferred from homology"/>
<keyword evidence="3" id="KW-1133">Transmembrane helix</keyword>
<dbReference type="GO" id="GO:0009897">
    <property type="term" value="C:external side of plasma membrane"/>
    <property type="evidence" value="ECO:0007669"/>
    <property type="project" value="TreeGrafter"/>
</dbReference>
<dbReference type="AlphaFoldDB" id="A0A3Q2YFR2"/>
<dbReference type="InterPro" id="IPR013783">
    <property type="entry name" value="Ig-like_fold"/>
</dbReference>
<dbReference type="GO" id="GO:0005615">
    <property type="term" value="C:extracellular space"/>
    <property type="evidence" value="ECO:0007669"/>
    <property type="project" value="TreeGrafter"/>
</dbReference>
<dbReference type="InterPro" id="IPR001039">
    <property type="entry name" value="MHC_I_a_a1/a2"/>
</dbReference>
<dbReference type="RefSeq" id="XP_019723391.1">
    <property type="nucleotide sequence ID" value="XM_019867832.1"/>
</dbReference>
<dbReference type="FunFam" id="3.30.500.10:FF:000001">
    <property type="entry name" value="H-2 class I histocompatibility antigen, alpha chain"/>
    <property type="match status" value="1"/>
</dbReference>
<dbReference type="GO" id="GO:0006955">
    <property type="term" value="P:immune response"/>
    <property type="evidence" value="ECO:0007669"/>
    <property type="project" value="TreeGrafter"/>
</dbReference>
<dbReference type="OrthoDB" id="8936120at2759"/>
<dbReference type="SUPFAM" id="SSF54452">
    <property type="entry name" value="MHC antigen-recognition domain"/>
    <property type="match status" value="1"/>
</dbReference>
<keyword evidence="1" id="KW-0325">Glycoprotein</keyword>
<dbReference type="InterPro" id="IPR007110">
    <property type="entry name" value="Ig-like_dom"/>
</dbReference>
<dbReference type="InterPro" id="IPR050208">
    <property type="entry name" value="MHC_class-I_related"/>
</dbReference>
<dbReference type="STRING" id="109280.ENSHCOP00000016851"/>
<evidence type="ECO:0000313" key="7">
    <source>
        <dbReference type="Proteomes" id="UP000264820"/>
    </source>
</evidence>
<dbReference type="PROSITE" id="PS50835">
    <property type="entry name" value="IG_LIKE"/>
    <property type="match status" value="1"/>
</dbReference>
<evidence type="ECO:0000259" key="5">
    <source>
        <dbReference type="PROSITE" id="PS50835"/>
    </source>
</evidence>
<dbReference type="GeneTree" id="ENSGT01120000271828"/>
<dbReference type="InterPro" id="IPR011162">
    <property type="entry name" value="MHC_I/II-like_Ag-recog"/>
</dbReference>
<dbReference type="PANTHER" id="PTHR16675:SF237">
    <property type="entry name" value="MHC CLASS I ANTIGEN TRANSCRIPT VARIANT 1-RELATED"/>
    <property type="match status" value="1"/>
</dbReference>
<organism evidence="6 7">
    <name type="scientific">Hippocampus comes</name>
    <name type="common">Tiger tail seahorse</name>
    <dbReference type="NCBI Taxonomy" id="109280"/>
    <lineage>
        <taxon>Eukaryota</taxon>
        <taxon>Metazoa</taxon>
        <taxon>Chordata</taxon>
        <taxon>Craniata</taxon>
        <taxon>Vertebrata</taxon>
        <taxon>Euteleostomi</taxon>
        <taxon>Actinopterygii</taxon>
        <taxon>Neopterygii</taxon>
        <taxon>Teleostei</taxon>
        <taxon>Neoteleostei</taxon>
        <taxon>Acanthomorphata</taxon>
        <taxon>Syngnathiaria</taxon>
        <taxon>Syngnathiformes</taxon>
        <taxon>Syngnathoidei</taxon>
        <taxon>Syngnathidae</taxon>
        <taxon>Hippocampus</taxon>
    </lineage>
</organism>
<dbReference type="InterPro" id="IPR003597">
    <property type="entry name" value="Ig_C1-set"/>
</dbReference>
<dbReference type="SMART" id="SM00407">
    <property type="entry name" value="IGc1"/>
    <property type="match status" value="1"/>
</dbReference>
<dbReference type="Gene3D" id="2.60.40.10">
    <property type="entry name" value="Immunoglobulins"/>
    <property type="match status" value="1"/>
</dbReference>
<evidence type="ECO:0000256" key="1">
    <source>
        <dbReference type="ARBA" id="ARBA00023180"/>
    </source>
</evidence>
<dbReference type="Proteomes" id="UP000264820">
    <property type="component" value="Unplaced"/>
</dbReference>